<dbReference type="PANTHER" id="PTHR30483:SF38">
    <property type="entry name" value="BLR7848 PROTEIN"/>
    <property type="match status" value="1"/>
</dbReference>
<evidence type="ECO:0000256" key="1">
    <source>
        <dbReference type="ARBA" id="ARBA00010062"/>
    </source>
</evidence>
<dbReference type="InterPro" id="IPR028081">
    <property type="entry name" value="Leu-bd"/>
</dbReference>
<keyword evidence="3 5" id="KW-0732">Signal</keyword>
<keyword evidence="2" id="KW-0813">Transport</keyword>
<dbReference type="CDD" id="cd06333">
    <property type="entry name" value="PBP1_ABC_RPA1789-like"/>
    <property type="match status" value="1"/>
</dbReference>
<dbReference type="EMBL" id="VLTJ01000001">
    <property type="protein sequence ID" value="TSH99212.1"/>
    <property type="molecule type" value="Genomic_DNA"/>
</dbReference>
<gene>
    <name evidence="7" type="ORF">FOZ76_00315</name>
</gene>
<comment type="caution">
    <text evidence="7">The sequence shown here is derived from an EMBL/GenBank/DDBJ whole genome shotgun (WGS) entry which is preliminary data.</text>
</comment>
<dbReference type="InterPro" id="IPR000709">
    <property type="entry name" value="Leu_Ile_Val-bd"/>
</dbReference>
<organism evidence="7 8">
    <name type="scientific">Verticiella sediminum</name>
    <dbReference type="NCBI Taxonomy" id="1247510"/>
    <lineage>
        <taxon>Bacteria</taxon>
        <taxon>Pseudomonadati</taxon>
        <taxon>Pseudomonadota</taxon>
        <taxon>Betaproteobacteria</taxon>
        <taxon>Burkholderiales</taxon>
        <taxon>Alcaligenaceae</taxon>
        <taxon>Verticiella</taxon>
    </lineage>
</organism>
<dbReference type="SUPFAM" id="SSF53822">
    <property type="entry name" value="Periplasmic binding protein-like I"/>
    <property type="match status" value="1"/>
</dbReference>
<dbReference type="Proteomes" id="UP000318405">
    <property type="component" value="Unassembled WGS sequence"/>
</dbReference>
<dbReference type="Pfam" id="PF13458">
    <property type="entry name" value="Peripla_BP_6"/>
    <property type="match status" value="1"/>
</dbReference>
<sequence length="392" mass="42388">MKGLHTALFSARRLLGALALACTGIGAALAASQPVHIGSILSVTGPAAFLGEDMRRGMEMAISDINERGGINGQPLRWTFYDAESQTAKAINATRRLLTQDKVDIIVGGGNMSGIAIAMAPMTERAGVPFISTEGSMQIVTPVKDRPNTFKSPVDDDQMVERLFDFLDKKGIKKVALLADNSGFGQSATEQMKLIAPRRGAEVVYETFSPGDTDLTPQLTNIRNSGAQAIVCWTVTPAGVVFIKQADQLGLSDRLLIHSYGFVDQRYMQLAGDSVKNLLLLSVKFPVADQLPDSDPIKQRIAEMSQRFEQRYKHKPNQYVAQTYDAISLAALGMEKAGGDPAKFAAALEGVADYPGMGGVMTYSPERHSGLTKDDIVLLGYRDGAFYLADYK</sequence>
<feature type="signal peptide" evidence="5">
    <location>
        <begin position="1"/>
        <end position="30"/>
    </location>
</feature>
<evidence type="ECO:0000259" key="6">
    <source>
        <dbReference type="Pfam" id="PF13458"/>
    </source>
</evidence>
<proteinExistence type="inferred from homology"/>
<evidence type="ECO:0000313" key="7">
    <source>
        <dbReference type="EMBL" id="TSH99212.1"/>
    </source>
</evidence>
<reference evidence="7 8" key="1">
    <citation type="submission" date="2019-07" db="EMBL/GenBank/DDBJ databases">
        <title>Qingshengfaniella alkalisoli gen. nov., sp. nov., isolated from saline soil.</title>
        <authorList>
            <person name="Xu L."/>
            <person name="Huang X.-X."/>
            <person name="Sun J.-Q."/>
        </authorList>
    </citation>
    <scope>NUCLEOTIDE SEQUENCE [LARGE SCALE GENOMIC DNA]</scope>
    <source>
        <strain evidence="7 8">DSM 27279</strain>
    </source>
</reference>
<evidence type="ECO:0000256" key="5">
    <source>
        <dbReference type="SAM" id="SignalP"/>
    </source>
</evidence>
<dbReference type="AlphaFoldDB" id="A0A556B223"/>
<evidence type="ECO:0000313" key="8">
    <source>
        <dbReference type="Proteomes" id="UP000318405"/>
    </source>
</evidence>
<dbReference type="RefSeq" id="WP_143946121.1">
    <property type="nucleotide sequence ID" value="NZ_BAABMB010000001.1"/>
</dbReference>
<dbReference type="OrthoDB" id="5290698at2"/>
<comment type="similarity">
    <text evidence="1">Belongs to the leucine-binding protein family.</text>
</comment>
<dbReference type="InterPro" id="IPR028082">
    <property type="entry name" value="Peripla_BP_I"/>
</dbReference>
<evidence type="ECO:0000256" key="3">
    <source>
        <dbReference type="ARBA" id="ARBA00022729"/>
    </source>
</evidence>
<feature type="chain" id="PRO_5021904176" evidence="5">
    <location>
        <begin position="31"/>
        <end position="392"/>
    </location>
</feature>
<protein>
    <submittedName>
        <fullName evidence="7">ABC transporter substrate-binding protein</fullName>
    </submittedName>
</protein>
<dbReference type="InterPro" id="IPR051010">
    <property type="entry name" value="BCAA_transport"/>
</dbReference>
<accession>A0A556B223</accession>
<feature type="domain" description="Leucine-binding protein" evidence="6">
    <location>
        <begin position="34"/>
        <end position="369"/>
    </location>
</feature>
<keyword evidence="4" id="KW-0029">Amino-acid transport</keyword>
<name>A0A556B223_9BURK</name>
<evidence type="ECO:0000256" key="4">
    <source>
        <dbReference type="ARBA" id="ARBA00022970"/>
    </source>
</evidence>
<dbReference type="Gene3D" id="3.40.50.2300">
    <property type="match status" value="2"/>
</dbReference>
<dbReference type="PANTHER" id="PTHR30483">
    <property type="entry name" value="LEUCINE-SPECIFIC-BINDING PROTEIN"/>
    <property type="match status" value="1"/>
</dbReference>
<dbReference type="PRINTS" id="PR00337">
    <property type="entry name" value="LEUILEVALBP"/>
</dbReference>
<evidence type="ECO:0000256" key="2">
    <source>
        <dbReference type="ARBA" id="ARBA00022448"/>
    </source>
</evidence>
<keyword evidence="8" id="KW-1185">Reference proteome</keyword>
<dbReference type="GO" id="GO:0006865">
    <property type="term" value="P:amino acid transport"/>
    <property type="evidence" value="ECO:0007669"/>
    <property type="project" value="UniProtKB-KW"/>
</dbReference>